<dbReference type="EMBL" id="BSXT01000226">
    <property type="protein sequence ID" value="GMF21387.1"/>
    <property type="molecule type" value="Genomic_DNA"/>
</dbReference>
<reference evidence="2" key="1">
    <citation type="submission" date="2023-04" db="EMBL/GenBank/DDBJ databases">
        <title>Phytophthora fragariaefolia NBRC 109709.</title>
        <authorList>
            <person name="Ichikawa N."/>
            <person name="Sato H."/>
            <person name="Tonouchi N."/>
        </authorList>
    </citation>
    <scope>NUCLEOTIDE SEQUENCE</scope>
    <source>
        <strain evidence="2">NBRC 109709</strain>
    </source>
</reference>
<feature type="compositionally biased region" description="Basic and acidic residues" evidence="1">
    <location>
        <begin position="134"/>
        <end position="157"/>
    </location>
</feature>
<organism evidence="2 3">
    <name type="scientific">Phytophthora fragariaefolia</name>
    <dbReference type="NCBI Taxonomy" id="1490495"/>
    <lineage>
        <taxon>Eukaryota</taxon>
        <taxon>Sar</taxon>
        <taxon>Stramenopiles</taxon>
        <taxon>Oomycota</taxon>
        <taxon>Peronosporomycetes</taxon>
        <taxon>Peronosporales</taxon>
        <taxon>Peronosporaceae</taxon>
        <taxon>Phytophthora</taxon>
    </lineage>
</organism>
<evidence type="ECO:0000313" key="3">
    <source>
        <dbReference type="Proteomes" id="UP001165121"/>
    </source>
</evidence>
<gene>
    <name evidence="2" type="ORF">Pfra01_000282500</name>
</gene>
<protein>
    <submittedName>
        <fullName evidence="2">Unnamed protein product</fullName>
    </submittedName>
</protein>
<dbReference type="AlphaFoldDB" id="A0A9W6WY61"/>
<sequence length="336" mass="37550">METRTDGDLVSLCLFRLLELYTCGQEVKRSRGQEVKRSRGQEAKRSRGQEVKRSRGQEVKRSRGQEVKRSRGQEVKRSRGQEDKRSRCQDVPLPARAAAASGWRPIRTVDVVPERGYSGGDRCCVQLVRGVDDQRQRAGQGHVDEEVRDSGNDSKNDLDEDIGQAEEAERMTVGSGRRNWRGSSPYKGKLSIAIEVARAVSYAQAVACTSGSVLHSFSQPLLGGNLSSRKGFLDCEWNVELGDFVWCSAVWLWSSCETHNAIQRISLPQQHRQDSFMGRRNTSSQASGEAVDMDMTVWTASNDMKSWRNRECERLGPGGSVVETIQHELPYLALAS</sequence>
<feature type="compositionally biased region" description="Basic and acidic residues" evidence="1">
    <location>
        <begin position="29"/>
        <end position="88"/>
    </location>
</feature>
<proteinExistence type="predicted"/>
<evidence type="ECO:0000256" key="1">
    <source>
        <dbReference type="SAM" id="MobiDB-lite"/>
    </source>
</evidence>
<feature type="region of interest" description="Disordered" evidence="1">
    <location>
        <begin position="134"/>
        <end position="179"/>
    </location>
</feature>
<feature type="region of interest" description="Disordered" evidence="1">
    <location>
        <begin position="29"/>
        <end position="100"/>
    </location>
</feature>
<dbReference type="Proteomes" id="UP001165121">
    <property type="component" value="Unassembled WGS sequence"/>
</dbReference>
<evidence type="ECO:0000313" key="2">
    <source>
        <dbReference type="EMBL" id="GMF21387.1"/>
    </source>
</evidence>
<keyword evidence="3" id="KW-1185">Reference proteome</keyword>
<comment type="caution">
    <text evidence="2">The sequence shown here is derived from an EMBL/GenBank/DDBJ whole genome shotgun (WGS) entry which is preliminary data.</text>
</comment>
<dbReference type="OrthoDB" id="4062651at2759"/>
<name>A0A9W6WY61_9STRA</name>
<accession>A0A9W6WY61</accession>